<sequence length="176" mass="19579">MSSYSLGVIVGLAVTFAILLISFFLRKKYHAGEEHYDERQILIRGKGYKISFITVVVINAFYSLFFYGITKDFVSPQFVVLASAYIGIVVYTLYCIFNDAYLQVGQKAKTWIIVLLIVTISNAYCAIVSLDRGFNDAGFATSFSFNTLFAVSFAVVLAGIAIKYFLDKRGAADEES</sequence>
<organism evidence="2 3">
    <name type="scientific">Butyrivibrio proteoclasticus</name>
    <dbReference type="NCBI Taxonomy" id="43305"/>
    <lineage>
        <taxon>Bacteria</taxon>
        <taxon>Bacillati</taxon>
        <taxon>Bacillota</taxon>
        <taxon>Clostridia</taxon>
        <taxon>Lachnospirales</taxon>
        <taxon>Lachnospiraceae</taxon>
        <taxon>Butyrivibrio</taxon>
    </lineage>
</organism>
<accession>A0A1I5TT47</accession>
<dbReference type="EMBL" id="FOXO01000010">
    <property type="protein sequence ID" value="SFP86250.1"/>
    <property type="molecule type" value="Genomic_DNA"/>
</dbReference>
<evidence type="ECO:0000313" key="2">
    <source>
        <dbReference type="EMBL" id="SFP86250.1"/>
    </source>
</evidence>
<proteinExistence type="predicted"/>
<name>A0A1I5TT47_9FIRM</name>
<dbReference type="RefSeq" id="WP_074886834.1">
    <property type="nucleotide sequence ID" value="NZ_FOXO01000010.1"/>
</dbReference>
<feature type="transmembrane region" description="Helical" evidence="1">
    <location>
        <begin position="142"/>
        <end position="166"/>
    </location>
</feature>
<keyword evidence="1" id="KW-0812">Transmembrane</keyword>
<dbReference type="Proteomes" id="UP000182624">
    <property type="component" value="Unassembled WGS sequence"/>
</dbReference>
<feature type="transmembrane region" description="Helical" evidence="1">
    <location>
        <begin position="109"/>
        <end position="130"/>
    </location>
</feature>
<evidence type="ECO:0000313" key="3">
    <source>
        <dbReference type="Proteomes" id="UP000182624"/>
    </source>
</evidence>
<feature type="transmembrane region" description="Helical" evidence="1">
    <location>
        <begin position="6"/>
        <end position="26"/>
    </location>
</feature>
<keyword evidence="1" id="KW-1133">Transmembrane helix</keyword>
<feature type="transmembrane region" description="Helical" evidence="1">
    <location>
        <begin position="75"/>
        <end position="97"/>
    </location>
</feature>
<evidence type="ECO:0000256" key="1">
    <source>
        <dbReference type="SAM" id="Phobius"/>
    </source>
</evidence>
<reference evidence="3" key="1">
    <citation type="submission" date="2016-10" db="EMBL/GenBank/DDBJ databases">
        <authorList>
            <person name="Varghese N."/>
            <person name="Submissions S."/>
        </authorList>
    </citation>
    <scope>NUCLEOTIDE SEQUENCE [LARGE SCALE GENOMIC DNA]</scope>
    <source>
        <strain evidence="3">P18</strain>
    </source>
</reference>
<keyword evidence="1" id="KW-0472">Membrane</keyword>
<keyword evidence="3" id="KW-1185">Reference proteome</keyword>
<feature type="transmembrane region" description="Helical" evidence="1">
    <location>
        <begin position="47"/>
        <end position="69"/>
    </location>
</feature>
<protein>
    <submittedName>
        <fullName evidence="2">Uncharacterized protein</fullName>
    </submittedName>
</protein>
<gene>
    <name evidence="2" type="ORF">SAMN04487928_1109</name>
</gene>
<dbReference type="AlphaFoldDB" id="A0A1I5TT47"/>
<dbReference type="OrthoDB" id="1734391at2"/>